<comment type="caution">
    <text evidence="2">The sequence shown here is derived from an EMBL/GenBank/DDBJ whole genome shotgun (WGS) entry which is preliminary data.</text>
</comment>
<evidence type="ECO:0000313" key="2">
    <source>
        <dbReference type="EMBL" id="MPM99886.1"/>
    </source>
</evidence>
<keyword evidence="1" id="KW-0472">Membrane</keyword>
<keyword evidence="1" id="KW-1133">Transmembrane helix</keyword>
<dbReference type="Pfam" id="PF14014">
    <property type="entry name" value="DUF4230"/>
    <property type="match status" value="1"/>
</dbReference>
<name>A0A645EDS0_9ZZZZ</name>
<proteinExistence type="predicted"/>
<protein>
    <recommendedName>
        <fullName evidence="3">DUF4230 domain-containing protein</fullName>
    </recommendedName>
</protein>
<dbReference type="EMBL" id="VSSQ01045948">
    <property type="protein sequence ID" value="MPM99886.1"/>
    <property type="molecule type" value="Genomic_DNA"/>
</dbReference>
<accession>A0A645EDS0</accession>
<organism evidence="2">
    <name type="scientific">bioreactor metagenome</name>
    <dbReference type="NCBI Taxonomy" id="1076179"/>
    <lineage>
        <taxon>unclassified sequences</taxon>
        <taxon>metagenomes</taxon>
        <taxon>ecological metagenomes</taxon>
    </lineage>
</organism>
<sequence>MKKTSYSTYFFLGTTIVLALLLGINKMNEAREKRYDTSTVLSKIVHIQELATVKYSYSGVIGFKDNFKILNISVPLTDKYFLLKYNGYLKAGVDFSKIKVNINGANVHVSMPRAQIFDIVIDENSVKVYDESDNAFNPIKISDYNNALIEEKETMRQDAIKQGVLKDANNQAELAVKSLLQEMGFKNINITLEVVIPELH</sequence>
<gene>
    <name evidence="2" type="ORF">SDC9_147081</name>
</gene>
<evidence type="ECO:0000256" key="1">
    <source>
        <dbReference type="SAM" id="Phobius"/>
    </source>
</evidence>
<keyword evidence="1" id="KW-0812">Transmembrane</keyword>
<evidence type="ECO:0008006" key="3">
    <source>
        <dbReference type="Google" id="ProtNLM"/>
    </source>
</evidence>
<dbReference type="InterPro" id="IPR025324">
    <property type="entry name" value="DUF4230"/>
</dbReference>
<reference evidence="2" key="1">
    <citation type="submission" date="2019-08" db="EMBL/GenBank/DDBJ databases">
        <authorList>
            <person name="Kucharzyk K."/>
            <person name="Murdoch R.W."/>
            <person name="Higgins S."/>
            <person name="Loffler F."/>
        </authorList>
    </citation>
    <scope>NUCLEOTIDE SEQUENCE</scope>
</reference>
<dbReference type="AlphaFoldDB" id="A0A645EDS0"/>
<feature type="transmembrane region" description="Helical" evidence="1">
    <location>
        <begin position="6"/>
        <end position="24"/>
    </location>
</feature>